<keyword evidence="8" id="KW-1185">Reference proteome</keyword>
<dbReference type="InterPro" id="IPR000524">
    <property type="entry name" value="Tscrpt_reg_HTH_GntR"/>
</dbReference>
<dbReference type="InterPro" id="IPR036390">
    <property type="entry name" value="WH_DNA-bd_sf"/>
</dbReference>
<dbReference type="EMBL" id="BMFV01000008">
    <property type="protein sequence ID" value="GGH79310.1"/>
    <property type="molecule type" value="Genomic_DNA"/>
</dbReference>
<dbReference type="CDD" id="cd07377">
    <property type="entry name" value="WHTH_GntR"/>
    <property type="match status" value="1"/>
</dbReference>
<protein>
    <submittedName>
        <fullName evidence="7">LacI family transcriptional regulator</fullName>
    </submittedName>
</protein>
<dbReference type="InterPro" id="IPR028082">
    <property type="entry name" value="Peripla_BP_I"/>
</dbReference>
<dbReference type="InterPro" id="IPR036388">
    <property type="entry name" value="WH-like_DNA-bd_sf"/>
</dbReference>
<proteinExistence type="predicted"/>
<dbReference type="SUPFAM" id="SSF46785">
    <property type="entry name" value="Winged helix' DNA-binding domain"/>
    <property type="match status" value="1"/>
</dbReference>
<dbReference type="GO" id="GO:0003700">
    <property type="term" value="F:DNA-binding transcription factor activity"/>
    <property type="evidence" value="ECO:0007669"/>
    <property type="project" value="InterPro"/>
</dbReference>
<dbReference type="Pfam" id="PF00392">
    <property type="entry name" value="GntR"/>
    <property type="match status" value="1"/>
</dbReference>
<reference evidence="7" key="2">
    <citation type="submission" date="2020-09" db="EMBL/GenBank/DDBJ databases">
        <authorList>
            <person name="Sun Q."/>
            <person name="Zhou Y."/>
        </authorList>
    </citation>
    <scope>NUCLEOTIDE SEQUENCE</scope>
    <source>
        <strain evidence="7">CGMCC 1.12777</strain>
    </source>
</reference>
<evidence type="ECO:0000256" key="1">
    <source>
        <dbReference type="ARBA" id="ARBA00022491"/>
    </source>
</evidence>
<feature type="domain" description="HTH gntR-type" evidence="6">
    <location>
        <begin position="6"/>
        <end position="74"/>
    </location>
</feature>
<organism evidence="7 8">
    <name type="scientific">Pullulanibacillus pueri</name>
    <dbReference type="NCBI Taxonomy" id="1437324"/>
    <lineage>
        <taxon>Bacteria</taxon>
        <taxon>Bacillati</taxon>
        <taxon>Bacillota</taxon>
        <taxon>Bacilli</taxon>
        <taxon>Bacillales</taxon>
        <taxon>Sporolactobacillaceae</taxon>
        <taxon>Pullulanibacillus</taxon>
    </lineage>
</organism>
<dbReference type="Gene3D" id="1.10.10.10">
    <property type="entry name" value="Winged helix-like DNA-binding domain superfamily/Winged helix DNA-binding domain"/>
    <property type="match status" value="1"/>
</dbReference>
<reference evidence="7" key="1">
    <citation type="journal article" date="2014" name="Int. J. Syst. Evol. Microbiol.">
        <title>Complete genome sequence of Corynebacterium casei LMG S-19264T (=DSM 44701T), isolated from a smear-ripened cheese.</title>
        <authorList>
            <consortium name="US DOE Joint Genome Institute (JGI-PGF)"/>
            <person name="Walter F."/>
            <person name="Albersmeier A."/>
            <person name="Kalinowski J."/>
            <person name="Ruckert C."/>
        </authorList>
    </citation>
    <scope>NUCLEOTIDE SEQUENCE</scope>
    <source>
        <strain evidence="7">CGMCC 1.12777</strain>
    </source>
</reference>
<gene>
    <name evidence="7" type="ORF">GCM10007096_14040</name>
</gene>
<comment type="caution">
    <text evidence="7">The sequence shown here is derived from an EMBL/GenBank/DDBJ whole genome shotgun (WGS) entry which is preliminary data.</text>
</comment>
<evidence type="ECO:0000259" key="6">
    <source>
        <dbReference type="PROSITE" id="PS50949"/>
    </source>
</evidence>
<evidence type="ECO:0000313" key="7">
    <source>
        <dbReference type="EMBL" id="GGH79310.1"/>
    </source>
</evidence>
<accession>A0A8J2ZUI0</accession>
<dbReference type="GO" id="GO:0000976">
    <property type="term" value="F:transcription cis-regulatory region binding"/>
    <property type="evidence" value="ECO:0007669"/>
    <property type="project" value="TreeGrafter"/>
</dbReference>
<name>A0A8J2ZUI0_9BACL</name>
<evidence type="ECO:0000256" key="3">
    <source>
        <dbReference type="ARBA" id="ARBA00023125"/>
    </source>
</evidence>
<keyword evidence="1" id="KW-0678">Repressor</keyword>
<evidence type="ECO:0000313" key="8">
    <source>
        <dbReference type="Proteomes" id="UP000656813"/>
    </source>
</evidence>
<sequence>MIRTATPLYEKIYQSLKEEIMNNRYKIGDRIPSEKELAELFGVSRITTKRALEMLARDEFIIRKPGRGSFVSRQDLQKTPPVHEEDDAQEPMVKKKEENILIGMIITDFDSSFGLDVLTGVEEASDDNTFLLLHRTHGHPENEEIAIQQLIKTGVQGLIIVPSRAENFSPAILKLAVEQFPFVLVDRRLKGIATYSVASNNVVAAREAVEYLFKKGHKNIGLLSPPPLDSTTVEERIEGFVQAHAEKGIAIDKKLWMNDIISTLPDQFSEENIKNDIQKIKRKIMKNPQMTALLAIEYNIALEAESAIKALGLRIPEDIAIICFDHPRDHVHNLKFTYIQQPQVDMGRTAKSVLLKLIKKEKLSKNKFFLDAHLIEGPST</sequence>
<feature type="region of interest" description="Disordered" evidence="5">
    <location>
        <begin position="72"/>
        <end position="91"/>
    </location>
</feature>
<keyword evidence="4" id="KW-0804">Transcription</keyword>
<dbReference type="CDD" id="cd06267">
    <property type="entry name" value="PBP1_LacI_sugar_binding-like"/>
    <property type="match status" value="1"/>
</dbReference>
<dbReference type="InterPro" id="IPR046335">
    <property type="entry name" value="LacI/GalR-like_sensor"/>
</dbReference>
<dbReference type="PANTHER" id="PTHR30146">
    <property type="entry name" value="LACI-RELATED TRANSCRIPTIONAL REPRESSOR"/>
    <property type="match status" value="1"/>
</dbReference>
<evidence type="ECO:0000256" key="4">
    <source>
        <dbReference type="ARBA" id="ARBA00023163"/>
    </source>
</evidence>
<dbReference type="PROSITE" id="PS50949">
    <property type="entry name" value="HTH_GNTR"/>
    <property type="match status" value="1"/>
</dbReference>
<dbReference type="PANTHER" id="PTHR30146:SF95">
    <property type="entry name" value="RIBOSE OPERON REPRESSOR"/>
    <property type="match status" value="1"/>
</dbReference>
<keyword evidence="2" id="KW-0805">Transcription regulation</keyword>
<evidence type="ECO:0000256" key="5">
    <source>
        <dbReference type="SAM" id="MobiDB-lite"/>
    </source>
</evidence>
<dbReference type="RefSeq" id="WP_229745451.1">
    <property type="nucleotide sequence ID" value="NZ_BMFV01000008.1"/>
</dbReference>
<dbReference type="Gene3D" id="3.40.50.2300">
    <property type="match status" value="2"/>
</dbReference>
<keyword evidence="3" id="KW-0238">DNA-binding</keyword>
<evidence type="ECO:0000256" key="2">
    <source>
        <dbReference type="ARBA" id="ARBA00023015"/>
    </source>
</evidence>
<dbReference type="SMART" id="SM00345">
    <property type="entry name" value="HTH_GNTR"/>
    <property type="match status" value="1"/>
</dbReference>
<dbReference type="FunFam" id="1.10.10.10:FF:000079">
    <property type="entry name" value="GntR family transcriptional regulator"/>
    <property type="match status" value="1"/>
</dbReference>
<dbReference type="Proteomes" id="UP000656813">
    <property type="component" value="Unassembled WGS sequence"/>
</dbReference>
<dbReference type="SUPFAM" id="SSF53822">
    <property type="entry name" value="Periplasmic binding protein-like I"/>
    <property type="match status" value="1"/>
</dbReference>
<dbReference type="AlphaFoldDB" id="A0A8J2ZUI0"/>
<dbReference type="Pfam" id="PF13377">
    <property type="entry name" value="Peripla_BP_3"/>
    <property type="match status" value="1"/>
</dbReference>
<dbReference type="PRINTS" id="PR00035">
    <property type="entry name" value="HTHGNTR"/>
</dbReference>